<dbReference type="InterPro" id="IPR002686">
    <property type="entry name" value="Transposase_17"/>
</dbReference>
<dbReference type="GO" id="GO:0004803">
    <property type="term" value="F:transposase activity"/>
    <property type="evidence" value="ECO:0007669"/>
    <property type="project" value="InterPro"/>
</dbReference>
<reference evidence="2" key="1">
    <citation type="journal article" date="2014" name="Front. Microbiol.">
        <title>High frequency of phylogenetically diverse reductive dehalogenase-homologous genes in deep subseafloor sedimentary metagenomes.</title>
        <authorList>
            <person name="Kawai M."/>
            <person name="Futagami T."/>
            <person name="Toyoda A."/>
            <person name="Takaki Y."/>
            <person name="Nishi S."/>
            <person name="Hori S."/>
            <person name="Arai W."/>
            <person name="Tsubouchi T."/>
            <person name="Morono Y."/>
            <person name="Uchiyama I."/>
            <person name="Ito T."/>
            <person name="Fujiyama A."/>
            <person name="Inagaki F."/>
            <person name="Takami H."/>
        </authorList>
    </citation>
    <scope>NUCLEOTIDE SEQUENCE</scope>
    <source>
        <strain evidence="2">Expedition CK06-06</strain>
    </source>
</reference>
<name>X0WG78_9ZZZZ</name>
<dbReference type="PANTHER" id="PTHR34322:SF2">
    <property type="entry name" value="TRANSPOSASE IS200-LIKE DOMAIN-CONTAINING PROTEIN"/>
    <property type="match status" value="1"/>
</dbReference>
<dbReference type="SMART" id="SM01321">
    <property type="entry name" value="Y1_Tnp"/>
    <property type="match status" value="1"/>
</dbReference>
<dbReference type="EMBL" id="BARS01037190">
    <property type="protein sequence ID" value="GAG23513.1"/>
    <property type="molecule type" value="Genomic_DNA"/>
</dbReference>
<dbReference type="Gene3D" id="3.30.70.1290">
    <property type="entry name" value="Transposase IS200-like"/>
    <property type="match status" value="1"/>
</dbReference>
<protein>
    <recommendedName>
        <fullName evidence="1">Transposase IS200-like domain-containing protein</fullName>
    </recommendedName>
</protein>
<dbReference type="SUPFAM" id="SSF143422">
    <property type="entry name" value="Transposase IS200-like"/>
    <property type="match status" value="1"/>
</dbReference>
<organism evidence="2">
    <name type="scientific">marine sediment metagenome</name>
    <dbReference type="NCBI Taxonomy" id="412755"/>
    <lineage>
        <taxon>unclassified sequences</taxon>
        <taxon>metagenomes</taxon>
        <taxon>ecological metagenomes</taxon>
    </lineage>
</organism>
<evidence type="ECO:0000259" key="1">
    <source>
        <dbReference type="SMART" id="SM01321"/>
    </source>
</evidence>
<accession>X0WG78</accession>
<proteinExistence type="predicted"/>
<sequence length="201" mass="23801">MPRGPRIDYPELLHHVIVRGIERKKIFSEKEDYENFLYRFGNVLKESETKVYAWALLPNHFHVLICIKKKPLKVIMRRLLTGYALSYNRRHKRVGYLYQGRYKSIVCEEEPYLLELVRYIHLNPLRARMVKTMEVLDRYMWCGHSVIMGNHDVEWQDVREILCRFGGGLSGARKKYREFIVDGISEGKRKDLTGGGLIRSL</sequence>
<gene>
    <name evidence="2" type="ORF">S01H1_57055</name>
</gene>
<dbReference type="InterPro" id="IPR036515">
    <property type="entry name" value="Transposase_17_sf"/>
</dbReference>
<dbReference type="PANTHER" id="PTHR34322">
    <property type="entry name" value="TRANSPOSASE, Y1_TNP DOMAIN-CONTAINING"/>
    <property type="match status" value="1"/>
</dbReference>
<feature type="non-terminal residue" evidence="2">
    <location>
        <position position="201"/>
    </location>
</feature>
<comment type="caution">
    <text evidence="2">The sequence shown here is derived from an EMBL/GenBank/DDBJ whole genome shotgun (WGS) entry which is preliminary data.</text>
</comment>
<evidence type="ECO:0000313" key="2">
    <source>
        <dbReference type="EMBL" id="GAG23513.1"/>
    </source>
</evidence>
<feature type="domain" description="Transposase IS200-like" evidence="1">
    <location>
        <begin position="9"/>
        <end position="123"/>
    </location>
</feature>
<dbReference type="AlphaFoldDB" id="X0WG78"/>
<dbReference type="GO" id="GO:0003677">
    <property type="term" value="F:DNA binding"/>
    <property type="evidence" value="ECO:0007669"/>
    <property type="project" value="InterPro"/>
</dbReference>
<dbReference type="Pfam" id="PF01797">
    <property type="entry name" value="Y1_Tnp"/>
    <property type="match status" value="1"/>
</dbReference>
<dbReference type="GO" id="GO:0006313">
    <property type="term" value="P:DNA transposition"/>
    <property type="evidence" value="ECO:0007669"/>
    <property type="project" value="InterPro"/>
</dbReference>